<evidence type="ECO:0000313" key="3">
    <source>
        <dbReference type="EMBL" id="KMW23844.1"/>
    </source>
</evidence>
<dbReference type="OrthoDB" id="9808398at2"/>
<feature type="chain" id="PRO_5005316069" description="AB hydrolase-1 domain-containing protein" evidence="1">
    <location>
        <begin position="18"/>
        <end position="316"/>
    </location>
</feature>
<dbReference type="EMBL" id="ADLK01000004">
    <property type="protein sequence ID" value="KMW23844.1"/>
    <property type="molecule type" value="Genomic_DNA"/>
</dbReference>
<sequence>MKTRSKLLTLLILSAGAATTTALINKAIKLSATSRNVLGEPEALCYKWRLGNIYYTRTGSGKPLLLVHDLTPASSGYEWKNLVGKLAENHTVYTIDLLGFGRSEKPNLTYTNYLYVQLLCDFIKSEIGHRTDMLSSGSSSTLGIMACSNSPELFDQLMFINPESILSSSQLPGKNVKLYKFMLDLPIVGTLIYHISCSKQALTKEFMTNYYYNPYSVRAGMIDAYHEAAHLGESPKSVYASLECNYVKCNIVNALKKIDNSIYLIGGAALDEMEELMSEYKDYNPAVETASIPNTKLTPHLEKPSEVYQLIQTFLS</sequence>
<dbReference type="PANTHER" id="PTHR46438:SF2">
    <property type="entry name" value="ALPHA_BETA-HYDROLASES SUPERFAMILY PROTEIN"/>
    <property type="match status" value="1"/>
</dbReference>
<name>A0A0J9CGT0_9FIRM</name>
<dbReference type="GeneID" id="93166559"/>
<keyword evidence="1" id="KW-0732">Signal</keyword>
<evidence type="ECO:0000259" key="2">
    <source>
        <dbReference type="Pfam" id="PF12697"/>
    </source>
</evidence>
<dbReference type="AlphaFoldDB" id="A0A0J9CGT0"/>
<dbReference type="Gene3D" id="3.40.50.1820">
    <property type="entry name" value="alpha/beta hydrolase"/>
    <property type="match status" value="1"/>
</dbReference>
<feature type="signal peptide" evidence="1">
    <location>
        <begin position="1"/>
        <end position="17"/>
    </location>
</feature>
<dbReference type="InterPro" id="IPR000073">
    <property type="entry name" value="AB_hydrolase_1"/>
</dbReference>
<proteinExistence type="predicted"/>
<protein>
    <recommendedName>
        <fullName evidence="2">AB hydrolase-1 domain-containing protein</fullName>
    </recommendedName>
</protein>
<feature type="domain" description="AB hydrolase-1" evidence="2">
    <location>
        <begin position="64"/>
        <end position="133"/>
    </location>
</feature>
<dbReference type="SUPFAM" id="SSF53474">
    <property type="entry name" value="alpha/beta-Hydrolases"/>
    <property type="match status" value="1"/>
</dbReference>
<reference evidence="3 4" key="1">
    <citation type="submission" date="2011-04" db="EMBL/GenBank/DDBJ databases">
        <title>The Genome Sequence of Clostridium citroniae WAL-19142.</title>
        <authorList>
            <consortium name="The Broad Institute Genome Sequencing Platform"/>
            <person name="Earl A."/>
            <person name="Ward D."/>
            <person name="Feldgarden M."/>
            <person name="Gevers D."/>
            <person name="Warren Y.A."/>
            <person name="Tyrrell K.L."/>
            <person name="Citron D.M."/>
            <person name="Goldstein E.J."/>
            <person name="Daigneault M."/>
            <person name="Allen-Vercoe E."/>
            <person name="Young S.K."/>
            <person name="Zeng Q."/>
            <person name="Gargeya S."/>
            <person name="Fitzgerald M."/>
            <person name="Haas B."/>
            <person name="Abouelleil A."/>
            <person name="Alvarado L."/>
            <person name="Arachchi H.M."/>
            <person name="Berlin A."/>
            <person name="Brown A."/>
            <person name="Chapman S.B."/>
            <person name="Chen Z."/>
            <person name="Dunbar C."/>
            <person name="Freedman E."/>
            <person name="Gearin G."/>
            <person name="Gellesch M."/>
            <person name="Goldberg J."/>
            <person name="Griggs A."/>
            <person name="Gujja S."/>
            <person name="Heilman E.R."/>
            <person name="Heiman D."/>
            <person name="Howarth C."/>
            <person name="Larson L."/>
            <person name="Lui A."/>
            <person name="MacDonald P.J."/>
            <person name="Mehta T."/>
            <person name="Montmayeur A."/>
            <person name="Murphy C."/>
            <person name="Neiman D."/>
            <person name="Pearson M."/>
            <person name="Priest M."/>
            <person name="Roberts A."/>
            <person name="Saif S."/>
            <person name="Shea T."/>
            <person name="Shenoy N."/>
            <person name="Sisk P."/>
            <person name="Stolte C."/>
            <person name="Sykes S."/>
            <person name="White J."/>
            <person name="Yandava C."/>
            <person name="Wortman J."/>
            <person name="Nusbaum C."/>
            <person name="Birren B."/>
        </authorList>
    </citation>
    <scope>NUCLEOTIDE SEQUENCE [LARGE SCALE GENOMIC DNA]</scope>
    <source>
        <strain evidence="3 4">WAL-19142</strain>
    </source>
</reference>
<dbReference type="Proteomes" id="UP000037392">
    <property type="component" value="Unassembled WGS sequence"/>
</dbReference>
<gene>
    <name evidence="3" type="ORF">HMPREF9470_00822</name>
</gene>
<evidence type="ECO:0000313" key="4">
    <source>
        <dbReference type="Proteomes" id="UP000037392"/>
    </source>
</evidence>
<dbReference type="InterPro" id="IPR029058">
    <property type="entry name" value="AB_hydrolase_fold"/>
</dbReference>
<organism evidence="3 4">
    <name type="scientific">[Clostridium] citroniae WAL-19142</name>
    <dbReference type="NCBI Taxonomy" id="742734"/>
    <lineage>
        <taxon>Bacteria</taxon>
        <taxon>Bacillati</taxon>
        <taxon>Bacillota</taxon>
        <taxon>Clostridia</taxon>
        <taxon>Lachnospirales</taxon>
        <taxon>Lachnospiraceae</taxon>
        <taxon>Enterocloster</taxon>
    </lineage>
</organism>
<dbReference type="RefSeq" id="WP_048929233.1">
    <property type="nucleotide sequence ID" value="NZ_KQ235875.1"/>
</dbReference>
<dbReference type="PATRIC" id="fig|742734.4.peg.873"/>
<accession>A0A0J9CGT0</accession>
<dbReference type="Pfam" id="PF12697">
    <property type="entry name" value="Abhydrolase_6"/>
    <property type="match status" value="1"/>
</dbReference>
<comment type="caution">
    <text evidence="3">The sequence shown here is derived from an EMBL/GenBank/DDBJ whole genome shotgun (WGS) entry which is preliminary data.</text>
</comment>
<dbReference type="PANTHER" id="PTHR46438">
    <property type="entry name" value="ALPHA/BETA-HYDROLASES SUPERFAMILY PROTEIN"/>
    <property type="match status" value="1"/>
</dbReference>
<evidence type="ECO:0000256" key="1">
    <source>
        <dbReference type="SAM" id="SignalP"/>
    </source>
</evidence>